<evidence type="ECO:0000256" key="7">
    <source>
        <dbReference type="ARBA" id="ARBA00022801"/>
    </source>
</evidence>
<keyword evidence="5" id="KW-0488">Methylation</keyword>
<dbReference type="EC" id="3.6.5.2" evidence="3"/>
<evidence type="ECO:0000256" key="3">
    <source>
        <dbReference type="ARBA" id="ARBA00011984"/>
    </source>
</evidence>
<organism evidence="14">
    <name type="scientific">Arcella intermedia</name>
    <dbReference type="NCBI Taxonomy" id="1963864"/>
    <lineage>
        <taxon>Eukaryota</taxon>
        <taxon>Amoebozoa</taxon>
        <taxon>Tubulinea</taxon>
        <taxon>Elardia</taxon>
        <taxon>Arcellinida</taxon>
        <taxon>Sphaerothecina</taxon>
        <taxon>Arcellidae</taxon>
        <taxon>Arcella</taxon>
    </lineage>
</organism>
<dbReference type="SMART" id="SM00173">
    <property type="entry name" value="RAS"/>
    <property type="match status" value="1"/>
</dbReference>
<keyword evidence="4" id="KW-1003">Cell membrane</keyword>
<dbReference type="InterPro" id="IPR001806">
    <property type="entry name" value="Small_GTPase"/>
</dbReference>
<evidence type="ECO:0000256" key="11">
    <source>
        <dbReference type="ARBA" id="ARBA00023289"/>
    </source>
</evidence>
<dbReference type="EMBL" id="GIBP01008508">
    <property type="protein sequence ID" value="NDV37477.1"/>
    <property type="molecule type" value="Transcribed_RNA"/>
</dbReference>
<dbReference type="GO" id="GO:0005525">
    <property type="term" value="F:GTP binding"/>
    <property type="evidence" value="ECO:0007669"/>
    <property type="project" value="UniProtKB-KW"/>
</dbReference>
<dbReference type="PROSITE" id="PS51420">
    <property type="entry name" value="RHO"/>
    <property type="match status" value="1"/>
</dbReference>
<evidence type="ECO:0000256" key="13">
    <source>
        <dbReference type="ARBA" id="ARBA00048098"/>
    </source>
</evidence>
<keyword evidence="7" id="KW-0378">Hydrolase</keyword>
<dbReference type="Pfam" id="PF00071">
    <property type="entry name" value="Ras"/>
    <property type="match status" value="1"/>
</dbReference>
<evidence type="ECO:0000256" key="12">
    <source>
        <dbReference type="ARBA" id="ARBA00037188"/>
    </source>
</evidence>
<keyword evidence="6" id="KW-0547">Nucleotide-binding</keyword>
<comment type="catalytic activity">
    <reaction evidence="13">
        <text>GTP + H2O = GDP + phosphate + H(+)</text>
        <dbReference type="Rhea" id="RHEA:19669"/>
        <dbReference type="ChEBI" id="CHEBI:15377"/>
        <dbReference type="ChEBI" id="CHEBI:15378"/>
        <dbReference type="ChEBI" id="CHEBI:37565"/>
        <dbReference type="ChEBI" id="CHEBI:43474"/>
        <dbReference type="ChEBI" id="CHEBI:58189"/>
        <dbReference type="EC" id="3.6.5.2"/>
    </reaction>
</comment>
<dbReference type="PRINTS" id="PR00449">
    <property type="entry name" value="RASTRNSFRMNG"/>
</dbReference>
<dbReference type="InterPro" id="IPR005225">
    <property type="entry name" value="Small_GTP-bd"/>
</dbReference>
<evidence type="ECO:0000256" key="6">
    <source>
        <dbReference type="ARBA" id="ARBA00022741"/>
    </source>
</evidence>
<dbReference type="InterPro" id="IPR027417">
    <property type="entry name" value="P-loop_NTPase"/>
</dbReference>
<accession>A0A6B2LKY2</accession>
<evidence type="ECO:0000256" key="1">
    <source>
        <dbReference type="ARBA" id="ARBA00004342"/>
    </source>
</evidence>
<dbReference type="GO" id="GO:0007165">
    <property type="term" value="P:signal transduction"/>
    <property type="evidence" value="ECO:0007669"/>
    <property type="project" value="InterPro"/>
</dbReference>
<evidence type="ECO:0000256" key="10">
    <source>
        <dbReference type="ARBA" id="ARBA00023288"/>
    </source>
</evidence>
<protein>
    <recommendedName>
        <fullName evidence="3">small monomeric GTPase</fullName>
        <ecNumber evidence="3">3.6.5.2</ecNumber>
    </recommendedName>
</protein>
<dbReference type="PROSITE" id="PS51421">
    <property type="entry name" value="RAS"/>
    <property type="match status" value="1"/>
</dbReference>
<dbReference type="Gene3D" id="3.40.50.300">
    <property type="entry name" value="P-loop containing nucleotide triphosphate hydrolases"/>
    <property type="match status" value="1"/>
</dbReference>
<evidence type="ECO:0000256" key="8">
    <source>
        <dbReference type="ARBA" id="ARBA00023134"/>
    </source>
</evidence>
<evidence type="ECO:0000256" key="2">
    <source>
        <dbReference type="ARBA" id="ARBA00008344"/>
    </source>
</evidence>
<keyword evidence="9" id="KW-0472">Membrane</keyword>
<dbReference type="FunFam" id="3.40.50.300:FF:000080">
    <property type="entry name" value="Ras-like GTPase Ras1"/>
    <property type="match status" value="1"/>
</dbReference>
<dbReference type="CDD" id="cd00876">
    <property type="entry name" value="Ras"/>
    <property type="match status" value="1"/>
</dbReference>
<dbReference type="GO" id="GO:0003925">
    <property type="term" value="F:G protein activity"/>
    <property type="evidence" value="ECO:0007669"/>
    <property type="project" value="UniProtKB-EC"/>
</dbReference>
<comment type="similarity">
    <text evidence="2">Belongs to the small GTPase superfamily. Ras family.</text>
</comment>
<comment type="subcellular location">
    <subcellularLocation>
        <location evidence="1">Cell membrane</location>
        <topology evidence="1">Lipid-anchor</topology>
        <orientation evidence="1">Cytoplasmic side</orientation>
    </subcellularLocation>
</comment>
<dbReference type="PANTHER" id="PTHR24070">
    <property type="entry name" value="RAS, DI-RAS, AND RHEB FAMILY MEMBERS OF SMALL GTPASE SUPERFAMILY"/>
    <property type="match status" value="1"/>
</dbReference>
<dbReference type="GO" id="GO:0005886">
    <property type="term" value="C:plasma membrane"/>
    <property type="evidence" value="ECO:0007669"/>
    <property type="project" value="UniProtKB-SubCell"/>
</dbReference>
<name>A0A6B2LKY2_9EUKA</name>
<sequence>MLGGGGIGAKSTLIIKFIQNRFLDEYDPTIEDSYRKQVSIDGETCILDILDTAGQEQYSAMRDMYMRGGQGFVLVYSITSKLSFQEVSSVYHDQILRVKDADQVPMVLIGNKSDLEAQREVSRGEGETLAKQWNIPFFEGSALTRTNVDEVFFSIVREIRHYNNWKPKKAAPKNKKRCAIL</sequence>
<evidence type="ECO:0000256" key="4">
    <source>
        <dbReference type="ARBA" id="ARBA00022475"/>
    </source>
</evidence>
<comment type="function">
    <text evidence="12">Ras proteins bind GDP/GTP and possess intrinsic GTPase activity.</text>
</comment>
<keyword evidence="11" id="KW-0636">Prenylation</keyword>
<dbReference type="SMART" id="SM00175">
    <property type="entry name" value="RAB"/>
    <property type="match status" value="1"/>
</dbReference>
<evidence type="ECO:0000256" key="9">
    <source>
        <dbReference type="ARBA" id="ARBA00023136"/>
    </source>
</evidence>
<keyword evidence="8" id="KW-0342">GTP-binding</keyword>
<dbReference type="PROSITE" id="PS51419">
    <property type="entry name" value="RAB"/>
    <property type="match status" value="1"/>
</dbReference>
<evidence type="ECO:0000256" key="5">
    <source>
        <dbReference type="ARBA" id="ARBA00022481"/>
    </source>
</evidence>
<dbReference type="SUPFAM" id="SSF52540">
    <property type="entry name" value="P-loop containing nucleoside triphosphate hydrolases"/>
    <property type="match status" value="1"/>
</dbReference>
<dbReference type="NCBIfam" id="TIGR00231">
    <property type="entry name" value="small_GTP"/>
    <property type="match status" value="1"/>
</dbReference>
<keyword evidence="10" id="KW-0449">Lipoprotein</keyword>
<evidence type="ECO:0000313" key="14">
    <source>
        <dbReference type="EMBL" id="NDV37477.1"/>
    </source>
</evidence>
<reference evidence="14" key="1">
    <citation type="journal article" date="2020" name="J. Eukaryot. Microbiol.">
        <title>De novo Sequencing, Assembly and Annotation of the Transcriptome for the Free-Living Testate Amoeba Arcella intermedia.</title>
        <authorList>
            <person name="Ribeiro G.M."/>
            <person name="Porfirio-Sousa A.L."/>
            <person name="Maurer-Alcala X.X."/>
            <person name="Katz L.A."/>
            <person name="Lahr D.J.G."/>
        </authorList>
    </citation>
    <scope>NUCLEOTIDE SEQUENCE</scope>
</reference>
<dbReference type="AlphaFoldDB" id="A0A6B2LKY2"/>
<dbReference type="SMART" id="SM00174">
    <property type="entry name" value="RHO"/>
    <property type="match status" value="1"/>
</dbReference>
<proteinExistence type="inferred from homology"/>
<dbReference type="InterPro" id="IPR020849">
    <property type="entry name" value="Small_GTPase_Ras-type"/>
</dbReference>